<comment type="caution">
    <text evidence="2">The sequence shown here is derived from an EMBL/GenBank/DDBJ whole genome shotgun (WGS) entry which is preliminary data.</text>
</comment>
<dbReference type="EMBL" id="ABOX02000024">
    <property type="protein sequence ID" value="EEF59734.1"/>
    <property type="molecule type" value="Genomic_DNA"/>
</dbReference>
<keyword evidence="1" id="KW-1133">Transmembrane helix</keyword>
<dbReference type="OrthoDB" id="8481923at2"/>
<dbReference type="RefSeq" id="WP_007416239.1">
    <property type="nucleotide sequence ID" value="NZ_ABOX02000024.1"/>
</dbReference>
<gene>
    <name evidence="2" type="ORF">Cflav_PD2555</name>
</gene>
<evidence type="ECO:0000256" key="1">
    <source>
        <dbReference type="SAM" id="Phobius"/>
    </source>
</evidence>
<accession>B9XK96</accession>
<dbReference type="Proteomes" id="UP000003688">
    <property type="component" value="Unassembled WGS sequence"/>
</dbReference>
<dbReference type="STRING" id="320771.Cflav_PD2555"/>
<name>B9XK96_PEDPL</name>
<feature type="transmembrane region" description="Helical" evidence="1">
    <location>
        <begin position="271"/>
        <end position="291"/>
    </location>
</feature>
<feature type="transmembrane region" description="Helical" evidence="1">
    <location>
        <begin position="90"/>
        <end position="110"/>
    </location>
</feature>
<protein>
    <recommendedName>
        <fullName evidence="4">DUF4184 family protein</fullName>
    </recommendedName>
</protein>
<dbReference type="AlphaFoldDB" id="B9XK96"/>
<reference evidence="2 3" key="1">
    <citation type="journal article" date="2011" name="J. Bacteriol.">
        <title>Genome sequence of 'Pedosphaera parvula' Ellin514, an aerobic Verrucomicrobial isolate from pasture soil.</title>
        <authorList>
            <person name="Kant R."/>
            <person name="van Passel M.W."/>
            <person name="Sangwan P."/>
            <person name="Palva A."/>
            <person name="Lucas S."/>
            <person name="Copeland A."/>
            <person name="Lapidus A."/>
            <person name="Glavina Del Rio T."/>
            <person name="Dalin E."/>
            <person name="Tice H."/>
            <person name="Bruce D."/>
            <person name="Goodwin L."/>
            <person name="Pitluck S."/>
            <person name="Chertkov O."/>
            <person name="Larimer F.W."/>
            <person name="Land M.L."/>
            <person name="Hauser L."/>
            <person name="Brettin T.S."/>
            <person name="Detter J.C."/>
            <person name="Han S."/>
            <person name="de Vos W.M."/>
            <person name="Janssen P.H."/>
            <person name="Smidt H."/>
        </authorList>
    </citation>
    <scope>NUCLEOTIDE SEQUENCE [LARGE SCALE GENOMIC DNA]</scope>
    <source>
        <strain evidence="2 3">Ellin514</strain>
    </source>
</reference>
<feature type="transmembrane region" description="Helical" evidence="1">
    <location>
        <begin position="138"/>
        <end position="158"/>
    </location>
</feature>
<keyword evidence="1" id="KW-0472">Membrane</keyword>
<sequence length="324" mass="37058">MKFRQTAGIRVWLESNYNTFSSSFNFTLSRYRSERYLKSAMPLTIAHPAIVIPIRHRLVLSALMIGSMAPDFSKIFSLSPRVTLGHSVPGVFWFCVPVGLIFFILLQHLLKKPLFLLLPANHQKRLVPWLNPFPLRTAAQWGLVIVSLIIGAFSHLFWDSFTHEHGWSVEAFPFLQSNLFTFHGRPFRIHECLQHASTVGGSIFLAACYVRFYQKASIHPLPSIPLISVKVKLILGCFFIAGAVFPALIFANTHTYRLISWKFFAGRAAVASMAFFCFELILFGIVCHFYFKKFSTAKVKKPGMIQPRMHTNNHEWESNDEECK</sequence>
<dbReference type="InterPro" id="IPR025238">
    <property type="entry name" value="DUF4184"/>
</dbReference>
<feature type="transmembrane region" description="Helical" evidence="1">
    <location>
        <begin position="233"/>
        <end position="251"/>
    </location>
</feature>
<organism evidence="2 3">
    <name type="scientific">Pedosphaera parvula (strain Ellin514)</name>
    <dbReference type="NCBI Taxonomy" id="320771"/>
    <lineage>
        <taxon>Bacteria</taxon>
        <taxon>Pseudomonadati</taxon>
        <taxon>Verrucomicrobiota</taxon>
        <taxon>Pedosphaerae</taxon>
        <taxon>Pedosphaerales</taxon>
        <taxon>Pedosphaeraceae</taxon>
        <taxon>Pedosphaera</taxon>
    </lineage>
</organism>
<evidence type="ECO:0008006" key="4">
    <source>
        <dbReference type="Google" id="ProtNLM"/>
    </source>
</evidence>
<proteinExistence type="predicted"/>
<evidence type="ECO:0000313" key="3">
    <source>
        <dbReference type="Proteomes" id="UP000003688"/>
    </source>
</evidence>
<keyword evidence="1" id="KW-0812">Transmembrane</keyword>
<evidence type="ECO:0000313" key="2">
    <source>
        <dbReference type="EMBL" id="EEF59734.1"/>
    </source>
</evidence>
<keyword evidence="3" id="KW-1185">Reference proteome</keyword>
<dbReference type="Pfam" id="PF13803">
    <property type="entry name" value="DUF4184"/>
    <property type="match status" value="1"/>
</dbReference>